<dbReference type="PANTHER" id="PTHR12358">
    <property type="entry name" value="SPHINGOSINE KINASE"/>
    <property type="match status" value="1"/>
</dbReference>
<protein>
    <submittedName>
        <fullName evidence="6">Lipid kinase, YegS/Rv2252/BmrU family</fullName>
    </submittedName>
</protein>
<dbReference type="Pfam" id="PF00781">
    <property type="entry name" value="DAGK_cat"/>
    <property type="match status" value="1"/>
</dbReference>
<dbReference type="Gene3D" id="3.40.50.10330">
    <property type="entry name" value="Probable inorganic polyphosphate/atp-NAD kinase, domain 1"/>
    <property type="match status" value="1"/>
</dbReference>
<sequence length="303" mass="33925">MHNQQTLKLLFVINPVSGGKEKNDWETSIRDYFKDIPHIAEFYLLTGGNDKSSLQHYIQTITPDRVVAVGGDGTVKMVTELLKETSIPLGIIPAGSANGMAKELAIPLVIEEAIKIIMEGKCEKVDCIKINEEEICIHVSDIGLNAMLVKYFEKSKKRGMWGYGKAIFKVLWEKQKMAVTITTDEGTVKRQAYMVALANARKYGTGANINPDGNVSDGKFEIIIVRKLNVLEIFKAIFTDRSFRPEKIEVFSTTNLEMEIHRKAYFQVDGEYKGKVKSIKARILPGVINVMLPVLEEEKVAVA</sequence>
<dbReference type="Pfam" id="PF19279">
    <property type="entry name" value="YegS_C"/>
    <property type="match status" value="1"/>
</dbReference>
<keyword evidence="1" id="KW-0808">Transferase</keyword>
<accession>A0A1M5F4S9</accession>
<keyword evidence="7" id="KW-1185">Reference proteome</keyword>
<dbReference type="InterPro" id="IPR045540">
    <property type="entry name" value="YegS/DAGK_C"/>
</dbReference>
<evidence type="ECO:0000259" key="5">
    <source>
        <dbReference type="PROSITE" id="PS50146"/>
    </source>
</evidence>
<dbReference type="Gene3D" id="2.60.200.40">
    <property type="match status" value="1"/>
</dbReference>
<dbReference type="STRING" id="1121884.SAMN02745131_03731"/>
<evidence type="ECO:0000256" key="4">
    <source>
        <dbReference type="ARBA" id="ARBA00022840"/>
    </source>
</evidence>
<feature type="domain" description="DAGKc" evidence="5">
    <location>
        <begin position="4"/>
        <end position="134"/>
    </location>
</feature>
<organism evidence="6 7">
    <name type="scientific">Flavisolibacter ginsengisoli DSM 18119</name>
    <dbReference type="NCBI Taxonomy" id="1121884"/>
    <lineage>
        <taxon>Bacteria</taxon>
        <taxon>Pseudomonadati</taxon>
        <taxon>Bacteroidota</taxon>
        <taxon>Chitinophagia</taxon>
        <taxon>Chitinophagales</taxon>
        <taxon>Chitinophagaceae</taxon>
        <taxon>Flavisolibacter</taxon>
    </lineage>
</organism>
<dbReference type="SMART" id="SM00046">
    <property type="entry name" value="DAGKc"/>
    <property type="match status" value="1"/>
</dbReference>
<dbReference type="InterPro" id="IPR001206">
    <property type="entry name" value="Diacylglycerol_kinase_cat_dom"/>
</dbReference>
<dbReference type="InterPro" id="IPR050187">
    <property type="entry name" value="Lipid_Phosphate_FormReg"/>
</dbReference>
<evidence type="ECO:0000256" key="1">
    <source>
        <dbReference type="ARBA" id="ARBA00022679"/>
    </source>
</evidence>
<dbReference type="InterPro" id="IPR016064">
    <property type="entry name" value="NAD/diacylglycerol_kinase_sf"/>
</dbReference>
<dbReference type="RefSeq" id="WP_072836852.1">
    <property type="nucleotide sequence ID" value="NZ_FQUU01000021.1"/>
</dbReference>
<keyword evidence="4" id="KW-0067">ATP-binding</keyword>
<dbReference type="AlphaFoldDB" id="A0A1M5F4S9"/>
<gene>
    <name evidence="6" type="ORF">SAMN02745131_03731</name>
</gene>
<reference evidence="6 7" key="1">
    <citation type="submission" date="2016-11" db="EMBL/GenBank/DDBJ databases">
        <authorList>
            <person name="Jaros S."/>
            <person name="Januszkiewicz K."/>
            <person name="Wedrychowicz H."/>
        </authorList>
    </citation>
    <scope>NUCLEOTIDE SEQUENCE [LARGE SCALE GENOMIC DNA]</scope>
    <source>
        <strain evidence="6 7">DSM 18119</strain>
    </source>
</reference>
<name>A0A1M5F4S9_9BACT</name>
<keyword evidence="2" id="KW-0547">Nucleotide-binding</keyword>
<evidence type="ECO:0000313" key="6">
    <source>
        <dbReference type="EMBL" id="SHF86610.1"/>
    </source>
</evidence>
<dbReference type="GO" id="GO:0005524">
    <property type="term" value="F:ATP binding"/>
    <property type="evidence" value="ECO:0007669"/>
    <property type="project" value="UniProtKB-KW"/>
</dbReference>
<dbReference type="PANTHER" id="PTHR12358:SF106">
    <property type="entry name" value="LIPID KINASE YEGS"/>
    <property type="match status" value="1"/>
</dbReference>
<dbReference type="PROSITE" id="PS50146">
    <property type="entry name" value="DAGK"/>
    <property type="match status" value="1"/>
</dbReference>
<dbReference type="Proteomes" id="UP000184048">
    <property type="component" value="Unassembled WGS sequence"/>
</dbReference>
<proteinExistence type="predicted"/>
<dbReference type="SUPFAM" id="SSF111331">
    <property type="entry name" value="NAD kinase/diacylglycerol kinase-like"/>
    <property type="match status" value="1"/>
</dbReference>
<dbReference type="EMBL" id="FQUU01000021">
    <property type="protein sequence ID" value="SHF86610.1"/>
    <property type="molecule type" value="Genomic_DNA"/>
</dbReference>
<keyword evidence="3 6" id="KW-0418">Kinase</keyword>
<evidence type="ECO:0000313" key="7">
    <source>
        <dbReference type="Proteomes" id="UP000184048"/>
    </source>
</evidence>
<dbReference type="GO" id="GO:0005886">
    <property type="term" value="C:plasma membrane"/>
    <property type="evidence" value="ECO:0007669"/>
    <property type="project" value="TreeGrafter"/>
</dbReference>
<evidence type="ECO:0000256" key="3">
    <source>
        <dbReference type="ARBA" id="ARBA00022777"/>
    </source>
</evidence>
<dbReference type="InterPro" id="IPR017438">
    <property type="entry name" value="ATP-NAD_kinase_N"/>
</dbReference>
<dbReference type="GO" id="GO:0016301">
    <property type="term" value="F:kinase activity"/>
    <property type="evidence" value="ECO:0007669"/>
    <property type="project" value="UniProtKB-KW"/>
</dbReference>
<evidence type="ECO:0000256" key="2">
    <source>
        <dbReference type="ARBA" id="ARBA00022741"/>
    </source>
</evidence>